<dbReference type="UniPathway" id="UPA00094"/>
<comment type="caution">
    <text evidence="6">The sequence shown here is derived from an EMBL/GenBank/DDBJ whole genome shotgun (WGS) entry which is preliminary data.</text>
</comment>
<dbReference type="GO" id="GO:0009317">
    <property type="term" value="C:acetyl-CoA carboxylase complex"/>
    <property type="evidence" value="ECO:0007669"/>
    <property type="project" value="InterPro"/>
</dbReference>
<dbReference type="STRING" id="48936.NJ75_01050"/>
<evidence type="ECO:0000256" key="3">
    <source>
        <dbReference type="ARBA" id="ARBA00023267"/>
    </source>
</evidence>
<dbReference type="InterPro" id="IPR050709">
    <property type="entry name" value="Biotin_Carboxyl_Carrier/Decarb"/>
</dbReference>
<evidence type="ECO:0000256" key="4">
    <source>
        <dbReference type="RuleBase" id="RU364072"/>
    </source>
</evidence>
<dbReference type="SUPFAM" id="SSF51230">
    <property type="entry name" value="Single hybrid motif"/>
    <property type="match status" value="1"/>
</dbReference>
<dbReference type="RefSeq" id="WP_052242036.1">
    <property type="nucleotide sequence ID" value="NZ_JRVC01000004.1"/>
</dbReference>
<dbReference type="InterPro" id="IPR001249">
    <property type="entry name" value="AcCoA_biotinCC"/>
</dbReference>
<accession>A0A0B9AGC2</accession>
<evidence type="ECO:0000313" key="6">
    <source>
        <dbReference type="EMBL" id="KHS48383.1"/>
    </source>
</evidence>
<dbReference type="PROSITE" id="PS50968">
    <property type="entry name" value="BIOTINYL_LIPOYL"/>
    <property type="match status" value="1"/>
</dbReference>
<keyword evidence="7" id="KW-1185">Reference proteome</keyword>
<name>A0A0B9AGC2_9SPHN</name>
<evidence type="ECO:0000256" key="1">
    <source>
        <dbReference type="ARBA" id="ARBA00003761"/>
    </source>
</evidence>
<comment type="pathway">
    <text evidence="4">Lipid metabolism; fatty acid biosynthesis.</text>
</comment>
<dbReference type="PANTHER" id="PTHR45266">
    <property type="entry name" value="OXALOACETATE DECARBOXYLASE ALPHA CHAIN"/>
    <property type="match status" value="1"/>
</dbReference>
<dbReference type="CDD" id="cd06850">
    <property type="entry name" value="biotinyl_domain"/>
    <property type="match status" value="1"/>
</dbReference>
<evidence type="ECO:0000313" key="7">
    <source>
        <dbReference type="Proteomes" id="UP000031338"/>
    </source>
</evidence>
<feature type="domain" description="Lipoyl-binding" evidence="5">
    <location>
        <begin position="67"/>
        <end position="149"/>
    </location>
</feature>
<dbReference type="Pfam" id="PF00364">
    <property type="entry name" value="Biotin_lipoyl"/>
    <property type="match status" value="1"/>
</dbReference>
<dbReference type="EMBL" id="JRVC01000004">
    <property type="protein sequence ID" value="KHS48383.1"/>
    <property type="molecule type" value="Genomic_DNA"/>
</dbReference>
<reference evidence="6 7" key="1">
    <citation type="submission" date="2014-10" db="EMBL/GenBank/DDBJ databases">
        <title>Draft genome sequence of Novosphingobium subterraneum DSM 12447.</title>
        <authorList>
            <person name="Gan H.M."/>
            <person name="Gan H.Y."/>
            <person name="Savka M.A."/>
        </authorList>
    </citation>
    <scope>NUCLEOTIDE SEQUENCE [LARGE SCALE GENOMIC DNA]</scope>
    <source>
        <strain evidence="6 7">DSM 12447</strain>
    </source>
</reference>
<dbReference type="Proteomes" id="UP000031338">
    <property type="component" value="Unassembled WGS sequence"/>
</dbReference>
<gene>
    <name evidence="6" type="ORF">NJ75_01050</name>
</gene>
<keyword evidence="4" id="KW-0443">Lipid metabolism</keyword>
<dbReference type="InterPro" id="IPR011053">
    <property type="entry name" value="Single_hybrid_motif"/>
</dbReference>
<evidence type="ECO:0000256" key="2">
    <source>
        <dbReference type="ARBA" id="ARBA00017562"/>
    </source>
</evidence>
<dbReference type="AlphaFoldDB" id="A0A0B9AGC2"/>
<dbReference type="InterPro" id="IPR000089">
    <property type="entry name" value="Biotin_lipoyl"/>
</dbReference>
<comment type="function">
    <text evidence="1 4">This protein is a component of the acetyl coenzyme A carboxylase complex; first, biotin carboxylase catalyzes the carboxylation of the carrier protein and then the transcarboxylase transfers the carboxyl group to form malonyl-CoA.</text>
</comment>
<proteinExistence type="predicted"/>
<keyword evidence="4" id="KW-0444">Lipid biosynthesis</keyword>
<dbReference type="GO" id="GO:0003989">
    <property type="term" value="F:acetyl-CoA carboxylase activity"/>
    <property type="evidence" value="ECO:0007669"/>
    <property type="project" value="InterPro"/>
</dbReference>
<evidence type="ECO:0000259" key="5">
    <source>
        <dbReference type="PROSITE" id="PS50968"/>
    </source>
</evidence>
<sequence>MMTDDIPLTHEDIAEIAEILEKSGYRELDLSTRRFRLRVAKGVDAQGGVTQEWQWAGSGPEVSTEASAAVVDPNAICSPLPGTFYHAPQPGAPPFVQPGDEVGPETVIGIVETMKLMNPVHAGRSGTIAAIVVANGTLVAKGEALVRLT</sequence>
<protein>
    <recommendedName>
        <fullName evidence="2 4">Biotin carboxyl carrier protein of acetyl-CoA carboxylase</fullName>
    </recommendedName>
</protein>
<dbReference type="PATRIC" id="fig|48936.3.peg.1063"/>
<dbReference type="PANTHER" id="PTHR45266:SF3">
    <property type="entry name" value="OXALOACETATE DECARBOXYLASE ALPHA CHAIN"/>
    <property type="match status" value="1"/>
</dbReference>
<dbReference type="PRINTS" id="PR01071">
    <property type="entry name" value="ACOABIOTINCC"/>
</dbReference>
<dbReference type="Gene3D" id="2.40.50.100">
    <property type="match status" value="1"/>
</dbReference>
<organism evidence="6 7">
    <name type="scientific">Novosphingobium subterraneum</name>
    <dbReference type="NCBI Taxonomy" id="48936"/>
    <lineage>
        <taxon>Bacteria</taxon>
        <taxon>Pseudomonadati</taxon>
        <taxon>Pseudomonadota</taxon>
        <taxon>Alphaproteobacteria</taxon>
        <taxon>Sphingomonadales</taxon>
        <taxon>Sphingomonadaceae</taxon>
        <taxon>Novosphingobium</taxon>
    </lineage>
</organism>
<keyword evidence="3 4" id="KW-0092">Biotin</keyword>
<dbReference type="GO" id="GO:0006633">
    <property type="term" value="P:fatty acid biosynthetic process"/>
    <property type="evidence" value="ECO:0007669"/>
    <property type="project" value="UniProtKB-UniPathway"/>
</dbReference>
<keyword evidence="4" id="KW-0276">Fatty acid metabolism</keyword>
<keyword evidence="4" id="KW-0275">Fatty acid biosynthesis</keyword>